<dbReference type="GO" id="GO:0004930">
    <property type="term" value="F:G protein-coupled receptor activity"/>
    <property type="evidence" value="ECO:0007669"/>
    <property type="project" value="InterPro"/>
</dbReference>
<comment type="caution">
    <text evidence="7">The sequence shown here is derived from an EMBL/GenBank/DDBJ whole genome shotgun (WGS) entry which is preliminary data.</text>
</comment>
<protein>
    <recommendedName>
        <fullName evidence="6">G-protein coupled receptors family 1 profile domain-containing protein</fullName>
    </recommendedName>
</protein>
<dbReference type="Proteomes" id="UP001221898">
    <property type="component" value="Unassembled WGS sequence"/>
</dbReference>
<gene>
    <name evidence="7" type="ORF">AAFF_G00420930</name>
</gene>
<evidence type="ECO:0000256" key="2">
    <source>
        <dbReference type="ARBA" id="ARBA00022692"/>
    </source>
</evidence>
<evidence type="ECO:0000256" key="1">
    <source>
        <dbReference type="ARBA" id="ARBA00004370"/>
    </source>
</evidence>
<comment type="subcellular location">
    <subcellularLocation>
        <location evidence="1">Membrane</location>
    </subcellularLocation>
</comment>
<dbReference type="PRINTS" id="PR00237">
    <property type="entry name" value="GPCRRHODOPSN"/>
</dbReference>
<evidence type="ECO:0000256" key="3">
    <source>
        <dbReference type="ARBA" id="ARBA00022989"/>
    </source>
</evidence>
<name>A0AAD7WJ43_9TELE</name>
<evidence type="ECO:0000259" key="6">
    <source>
        <dbReference type="PROSITE" id="PS50262"/>
    </source>
</evidence>
<organism evidence="7 8">
    <name type="scientific">Aldrovandia affinis</name>
    <dbReference type="NCBI Taxonomy" id="143900"/>
    <lineage>
        <taxon>Eukaryota</taxon>
        <taxon>Metazoa</taxon>
        <taxon>Chordata</taxon>
        <taxon>Craniata</taxon>
        <taxon>Vertebrata</taxon>
        <taxon>Euteleostomi</taxon>
        <taxon>Actinopterygii</taxon>
        <taxon>Neopterygii</taxon>
        <taxon>Teleostei</taxon>
        <taxon>Notacanthiformes</taxon>
        <taxon>Halosauridae</taxon>
        <taxon>Aldrovandia</taxon>
    </lineage>
</organism>
<keyword evidence="3 5" id="KW-1133">Transmembrane helix</keyword>
<accession>A0AAD7WJ43</accession>
<evidence type="ECO:0000313" key="7">
    <source>
        <dbReference type="EMBL" id="KAJ8398565.1"/>
    </source>
</evidence>
<dbReference type="EMBL" id="JAINUG010000089">
    <property type="protein sequence ID" value="KAJ8398565.1"/>
    <property type="molecule type" value="Genomic_DNA"/>
</dbReference>
<dbReference type="SUPFAM" id="SSF81321">
    <property type="entry name" value="Family A G protein-coupled receptor-like"/>
    <property type="match status" value="1"/>
</dbReference>
<feature type="domain" description="G-protein coupled receptors family 1 profile" evidence="6">
    <location>
        <begin position="35"/>
        <end position="88"/>
    </location>
</feature>
<reference evidence="7" key="1">
    <citation type="journal article" date="2023" name="Science">
        <title>Genome structures resolve the early diversification of teleost fishes.</title>
        <authorList>
            <person name="Parey E."/>
            <person name="Louis A."/>
            <person name="Montfort J."/>
            <person name="Bouchez O."/>
            <person name="Roques C."/>
            <person name="Iampietro C."/>
            <person name="Lluch J."/>
            <person name="Castinel A."/>
            <person name="Donnadieu C."/>
            <person name="Desvignes T."/>
            <person name="Floi Bucao C."/>
            <person name="Jouanno E."/>
            <person name="Wen M."/>
            <person name="Mejri S."/>
            <person name="Dirks R."/>
            <person name="Jansen H."/>
            <person name="Henkel C."/>
            <person name="Chen W.J."/>
            <person name="Zahm M."/>
            <person name="Cabau C."/>
            <person name="Klopp C."/>
            <person name="Thompson A.W."/>
            <person name="Robinson-Rechavi M."/>
            <person name="Braasch I."/>
            <person name="Lecointre G."/>
            <person name="Bobe J."/>
            <person name="Postlethwait J.H."/>
            <person name="Berthelot C."/>
            <person name="Roest Crollius H."/>
            <person name="Guiguen Y."/>
        </authorList>
    </citation>
    <scope>NUCLEOTIDE SEQUENCE</scope>
    <source>
        <strain evidence="7">NC1722</strain>
    </source>
</reference>
<dbReference type="InterPro" id="IPR000276">
    <property type="entry name" value="GPCR_Rhodpsn"/>
</dbReference>
<evidence type="ECO:0000313" key="8">
    <source>
        <dbReference type="Proteomes" id="UP001221898"/>
    </source>
</evidence>
<evidence type="ECO:0000256" key="5">
    <source>
        <dbReference type="SAM" id="Phobius"/>
    </source>
</evidence>
<keyword evidence="8" id="KW-1185">Reference proteome</keyword>
<sequence length="88" mass="9483">MQHLNISSSSFTILNTKAIAPSVVLGLCCLVGVPGNIAVIMLIVSNYKRENFTLKLMLNLAVSDLVSLISLHLDLFNSPWLAAQPCSV</sequence>
<proteinExistence type="predicted"/>
<dbReference type="GO" id="GO:0016020">
    <property type="term" value="C:membrane"/>
    <property type="evidence" value="ECO:0007669"/>
    <property type="project" value="UniProtKB-SubCell"/>
</dbReference>
<evidence type="ECO:0000256" key="4">
    <source>
        <dbReference type="ARBA" id="ARBA00023136"/>
    </source>
</evidence>
<dbReference type="InterPro" id="IPR017452">
    <property type="entry name" value="GPCR_Rhodpsn_7TM"/>
</dbReference>
<keyword evidence="2 5" id="KW-0812">Transmembrane</keyword>
<dbReference type="Gene3D" id="1.20.1070.10">
    <property type="entry name" value="Rhodopsin 7-helix transmembrane proteins"/>
    <property type="match status" value="1"/>
</dbReference>
<keyword evidence="4 5" id="KW-0472">Membrane</keyword>
<dbReference type="AlphaFoldDB" id="A0AAD7WJ43"/>
<dbReference type="PROSITE" id="PS50262">
    <property type="entry name" value="G_PROTEIN_RECEP_F1_2"/>
    <property type="match status" value="1"/>
</dbReference>
<feature type="transmembrane region" description="Helical" evidence="5">
    <location>
        <begin position="20"/>
        <end position="44"/>
    </location>
</feature>